<dbReference type="RefSeq" id="WP_014199156.1">
    <property type="nucleotide sequence ID" value="NC_016595.1"/>
</dbReference>
<protein>
    <recommendedName>
        <fullName evidence="1">Phage tail assembly chaperone-like domain-containing protein</fullName>
    </recommendedName>
</protein>
<feature type="domain" description="Phage tail assembly chaperone-like" evidence="1">
    <location>
        <begin position="19"/>
        <end position="69"/>
    </location>
</feature>
<dbReference type="AlphaFoldDB" id="A0A9P1NR27"/>
<evidence type="ECO:0000313" key="2">
    <source>
        <dbReference type="EMBL" id="CCD02636.1"/>
    </source>
</evidence>
<keyword evidence="3" id="KW-1185">Reference proteome</keyword>
<accession>A0A9P1NR27</accession>
<evidence type="ECO:0000313" key="3">
    <source>
        <dbReference type="Proteomes" id="UP000007319"/>
    </source>
</evidence>
<gene>
    <name evidence="2" type="ORF">AZOBR_p330037</name>
</gene>
<dbReference type="Gene3D" id="6.10.140.1310">
    <property type="match status" value="1"/>
</dbReference>
<sequence length="75" mass="8609">MRVKDAPTDWSGINAEVVRRLAETDRYMQPDLPLTESCRQALVAYRQSLRGLNHTYAHPEDVVFPTQPQIEKARA</sequence>
<name>A0A9P1NR27_9PROT</name>
<proteinExistence type="predicted"/>
<dbReference type="InterPro" id="IPR031893">
    <property type="entry name" value="Phage_tail_APC"/>
</dbReference>
<dbReference type="EMBL" id="HE577330">
    <property type="protein sequence ID" value="CCD02636.1"/>
    <property type="molecule type" value="Genomic_DNA"/>
</dbReference>
<evidence type="ECO:0000259" key="1">
    <source>
        <dbReference type="Pfam" id="PF16778"/>
    </source>
</evidence>
<reference evidence="2 3" key="1">
    <citation type="journal article" date="2011" name="PLoS Genet.">
        <title>Azospirillum genomes reveal transition of bacteria from aquatic to terrestrial environments.</title>
        <authorList>
            <person name="Wisniewski-Dye F."/>
            <person name="Borziak K."/>
            <person name="Khalsa-Moyers G."/>
            <person name="Alexandre G."/>
            <person name="Sukharnikov L.O."/>
            <person name="Wuichet K."/>
            <person name="Hurst G.B."/>
            <person name="McDonald W.H."/>
            <person name="Robertson J.S."/>
            <person name="Barbe V."/>
            <person name="Calteau A."/>
            <person name="Rouy Z."/>
            <person name="Mangenot S."/>
            <person name="Prigent-Combaret C."/>
            <person name="Normand P."/>
            <person name="Boyer M."/>
            <person name="Siguier P."/>
            <person name="Dessaux Y."/>
            <person name="Elmerich C."/>
            <person name="Condemine G."/>
            <person name="Krishnen G."/>
            <person name="Kennedy I."/>
            <person name="Paterson A.H."/>
            <person name="Gonzalez V."/>
            <person name="Mavingui P."/>
            <person name="Zhulin I.B."/>
        </authorList>
    </citation>
    <scope>NUCLEOTIDE SEQUENCE [LARGE SCALE GENOMIC DNA]</scope>
    <source>
        <strain evidence="2 3">Sp245</strain>
    </source>
</reference>
<organism evidence="2 3">
    <name type="scientific">Azospirillum baldaniorum</name>
    <dbReference type="NCBI Taxonomy" id="1064539"/>
    <lineage>
        <taxon>Bacteria</taxon>
        <taxon>Pseudomonadati</taxon>
        <taxon>Pseudomonadota</taxon>
        <taxon>Alphaproteobacteria</taxon>
        <taxon>Rhodospirillales</taxon>
        <taxon>Azospirillaceae</taxon>
        <taxon>Azospirillum</taxon>
    </lineage>
</organism>
<dbReference type="Pfam" id="PF16778">
    <property type="entry name" value="Phage_tail_APC"/>
    <property type="match status" value="1"/>
</dbReference>
<keyword evidence="2" id="KW-0614">Plasmid</keyword>
<dbReference type="Proteomes" id="UP000007319">
    <property type="component" value="Plasmid AZOBR_p3"/>
</dbReference>
<dbReference type="KEGG" id="abs:AZOBR_p330037"/>
<geneLocation type="plasmid" evidence="2 3">
    <name>AZOBR_p3</name>
</geneLocation>